<dbReference type="GO" id="GO:0000139">
    <property type="term" value="C:Golgi membrane"/>
    <property type="evidence" value="ECO:0007669"/>
    <property type="project" value="TreeGrafter"/>
</dbReference>
<dbReference type="GO" id="GO:0005509">
    <property type="term" value="F:calcium ion binding"/>
    <property type="evidence" value="ECO:0007669"/>
    <property type="project" value="InterPro"/>
</dbReference>
<sequence length="261" mass="30049">MPIYLNPSTGEFSTKQVSLGAMGDSYYEYLLKVWILFGKNDESYRAMWEQAMDEMLERLIHKTTPSGFTYVAELSRSGALVHKMDHLACFVPGMLALGVHHKAVQGAKAERYLEVAKGLTETCYQMYRRMPSGIAPEYIEIKNGQDFVTNPKASFNLQRPEAVEAFFVLYRVTGDPKYQEYGWEVFSAFETFTRVDAGYTGVKDVTKLPLARDDTMQSFWLAETLKYLYLLFSPRSTISLDEWVMNTEAHPMKIRPWKFNN</sequence>
<evidence type="ECO:0000313" key="9">
    <source>
        <dbReference type="EMBL" id="JAC70933.1"/>
    </source>
</evidence>
<gene>
    <name evidence="9" type="ORF">TSPGSL018_3062</name>
</gene>
<dbReference type="InterPro" id="IPR001382">
    <property type="entry name" value="Glyco_hydro_47"/>
</dbReference>
<evidence type="ECO:0000256" key="2">
    <source>
        <dbReference type="ARBA" id="ARBA00004922"/>
    </source>
</evidence>
<evidence type="ECO:0000256" key="1">
    <source>
        <dbReference type="ARBA" id="ARBA00001913"/>
    </source>
</evidence>
<evidence type="ECO:0000256" key="6">
    <source>
        <dbReference type="PIRSR" id="PIRSR601382-2"/>
    </source>
</evidence>
<comment type="similarity">
    <text evidence="3 8">Belongs to the glycosyl hydrolase 47 family.</text>
</comment>
<reference evidence="9" key="1">
    <citation type="submission" date="2014-05" db="EMBL/GenBank/DDBJ databases">
        <title>The transcriptome of the halophilic microalga Tetraselmis sp. GSL018 isolated from the Great Salt Lake, Utah.</title>
        <authorList>
            <person name="Jinkerson R.E."/>
            <person name="D'Adamo S."/>
            <person name="Posewitz M.C."/>
        </authorList>
    </citation>
    <scope>NUCLEOTIDE SEQUENCE</scope>
    <source>
        <strain evidence="9">GSL018</strain>
    </source>
</reference>
<keyword evidence="6" id="KW-0479">Metal-binding</keyword>
<organism evidence="9">
    <name type="scientific">Tetraselmis sp. GSL018</name>
    <dbReference type="NCBI Taxonomy" id="582737"/>
    <lineage>
        <taxon>Eukaryota</taxon>
        <taxon>Viridiplantae</taxon>
        <taxon>Chlorophyta</taxon>
        <taxon>core chlorophytes</taxon>
        <taxon>Chlorodendrophyceae</taxon>
        <taxon>Chlorodendrales</taxon>
        <taxon>Chlorodendraceae</taxon>
        <taxon>Tetraselmis</taxon>
    </lineage>
</organism>
<keyword evidence="8" id="KW-0326">Glycosidase</keyword>
<name>A0A061RG39_9CHLO</name>
<comment type="pathway">
    <text evidence="2">Protein modification; protein glycosylation.</text>
</comment>
<evidence type="ECO:0000256" key="3">
    <source>
        <dbReference type="ARBA" id="ARBA00007658"/>
    </source>
</evidence>
<dbReference type="GO" id="GO:0005783">
    <property type="term" value="C:endoplasmic reticulum"/>
    <property type="evidence" value="ECO:0007669"/>
    <property type="project" value="TreeGrafter"/>
</dbReference>
<evidence type="ECO:0000256" key="4">
    <source>
        <dbReference type="ARBA" id="ARBA00022801"/>
    </source>
</evidence>
<keyword evidence="4 8" id="KW-0378">Hydrolase</keyword>
<dbReference type="Gene3D" id="1.50.10.10">
    <property type="match status" value="1"/>
</dbReference>
<dbReference type="InterPro" id="IPR012341">
    <property type="entry name" value="6hp_glycosidase-like_sf"/>
</dbReference>
<comment type="cofactor">
    <cofactor evidence="1 6">
        <name>Ca(2+)</name>
        <dbReference type="ChEBI" id="CHEBI:29108"/>
    </cofactor>
</comment>
<dbReference type="PANTHER" id="PTHR11742:SF6">
    <property type="entry name" value="MANNOSYL-OLIGOSACCHARIDE ALPHA-1,2-MANNOSIDASE IA-RELATED"/>
    <property type="match status" value="1"/>
</dbReference>
<dbReference type="PRINTS" id="PR00747">
    <property type="entry name" value="GLYHDRLASE47"/>
</dbReference>
<dbReference type="GO" id="GO:0004571">
    <property type="term" value="F:mannosyl-oligosaccharide 1,2-alpha-mannosidase activity"/>
    <property type="evidence" value="ECO:0007669"/>
    <property type="project" value="InterPro"/>
</dbReference>
<dbReference type="SUPFAM" id="SSF48225">
    <property type="entry name" value="Seven-hairpin glycosidases"/>
    <property type="match status" value="1"/>
</dbReference>
<evidence type="ECO:0000256" key="7">
    <source>
        <dbReference type="PIRSR" id="PIRSR601382-3"/>
    </source>
</evidence>
<keyword evidence="5 7" id="KW-1015">Disulfide bond</keyword>
<evidence type="ECO:0000256" key="5">
    <source>
        <dbReference type="ARBA" id="ARBA00023157"/>
    </source>
</evidence>
<dbReference type="InterPro" id="IPR050749">
    <property type="entry name" value="Glycosyl_Hydrolase_47"/>
</dbReference>
<dbReference type="InterPro" id="IPR036026">
    <property type="entry name" value="Seven-hairpin_glycosidases"/>
</dbReference>
<feature type="disulfide bond" evidence="7">
    <location>
        <begin position="89"/>
        <end position="123"/>
    </location>
</feature>
<accession>A0A061RG39</accession>
<feature type="binding site" evidence="6">
    <location>
        <position position="247"/>
    </location>
    <ligand>
        <name>Ca(2+)</name>
        <dbReference type="ChEBI" id="CHEBI:29108"/>
    </ligand>
</feature>
<dbReference type="Pfam" id="PF01532">
    <property type="entry name" value="Glyco_hydro_47"/>
    <property type="match status" value="1"/>
</dbReference>
<dbReference type="PANTHER" id="PTHR11742">
    <property type="entry name" value="MANNOSYL-OLIGOSACCHARIDE ALPHA-1,2-MANNOSIDASE-RELATED"/>
    <property type="match status" value="1"/>
</dbReference>
<dbReference type="AlphaFoldDB" id="A0A061RG39"/>
<dbReference type="EC" id="3.2.1.-" evidence="8"/>
<protein>
    <recommendedName>
        <fullName evidence="8">alpha-1,2-Mannosidase</fullName>
        <ecNumber evidence="8">3.2.1.-</ecNumber>
    </recommendedName>
</protein>
<proteinExistence type="inferred from homology"/>
<evidence type="ECO:0000256" key="8">
    <source>
        <dbReference type="RuleBase" id="RU361193"/>
    </source>
</evidence>
<dbReference type="GO" id="GO:0005975">
    <property type="term" value="P:carbohydrate metabolic process"/>
    <property type="evidence" value="ECO:0007669"/>
    <property type="project" value="InterPro"/>
</dbReference>
<dbReference type="EMBL" id="GBEZ01015210">
    <property type="protein sequence ID" value="JAC70933.1"/>
    <property type="molecule type" value="Transcribed_RNA"/>
</dbReference>
<keyword evidence="6" id="KW-0106">Calcium</keyword>